<evidence type="ECO:0000313" key="6">
    <source>
        <dbReference type="Proteomes" id="UP000663829"/>
    </source>
</evidence>
<feature type="transmembrane region" description="Helical" evidence="1">
    <location>
        <begin position="12"/>
        <end position="30"/>
    </location>
</feature>
<evidence type="ECO:0000313" key="5">
    <source>
        <dbReference type="EMBL" id="CAF4269575.1"/>
    </source>
</evidence>
<dbReference type="Proteomes" id="UP000663829">
    <property type="component" value="Unassembled WGS sequence"/>
</dbReference>
<gene>
    <name evidence="3" type="ORF">GPM918_LOCUS32172</name>
    <name evidence="2" type="ORF">OVA965_LOCUS23463</name>
    <name evidence="5" type="ORF">SRO942_LOCUS32836</name>
    <name evidence="4" type="ORF">TMI583_LOCUS24181</name>
</gene>
<reference evidence="3" key="1">
    <citation type="submission" date="2021-02" db="EMBL/GenBank/DDBJ databases">
        <authorList>
            <person name="Nowell W R."/>
        </authorList>
    </citation>
    <scope>NUCLEOTIDE SEQUENCE</scope>
</reference>
<keyword evidence="6" id="KW-1185">Reference proteome</keyword>
<sequence>DETIDPLRLPEIIIILCVLLLWLLSIFVFIRHSELLRIRHRDLPYKYGNIKPPMNLNHVLIVDRTSETVIHSKRGYSLCLKLPAFPHESENKDDNSNIDDKNLVTLPLPLKRHTQSFDYGNSEGSRQREEKLLKPYQIPSIVRRSLLDLHKATHEMSQPSTSRSFTKYLSSLSVNKNQLKSSSIDKATERVLQESPV</sequence>
<dbReference type="OrthoDB" id="9982096at2759"/>
<dbReference type="Proteomes" id="UP000681722">
    <property type="component" value="Unassembled WGS sequence"/>
</dbReference>
<evidence type="ECO:0000313" key="4">
    <source>
        <dbReference type="EMBL" id="CAF4000468.1"/>
    </source>
</evidence>
<evidence type="ECO:0000313" key="2">
    <source>
        <dbReference type="EMBL" id="CAF1189451.1"/>
    </source>
</evidence>
<keyword evidence="1" id="KW-1133">Transmembrane helix</keyword>
<name>A0A815JGP5_9BILA</name>
<dbReference type="Proteomes" id="UP000682733">
    <property type="component" value="Unassembled WGS sequence"/>
</dbReference>
<keyword evidence="1" id="KW-0472">Membrane</keyword>
<dbReference type="EMBL" id="CAJNOQ010016256">
    <property type="protein sequence ID" value="CAF1377667.1"/>
    <property type="molecule type" value="Genomic_DNA"/>
</dbReference>
<protein>
    <recommendedName>
        <fullName evidence="7">Fibronectin type III domain-containing protein</fullName>
    </recommendedName>
</protein>
<evidence type="ECO:0000256" key="1">
    <source>
        <dbReference type="SAM" id="Phobius"/>
    </source>
</evidence>
<proteinExistence type="predicted"/>
<dbReference type="EMBL" id="CAJOBA010035212">
    <property type="protein sequence ID" value="CAF4000468.1"/>
    <property type="molecule type" value="Genomic_DNA"/>
</dbReference>
<dbReference type="EMBL" id="CAJOBC010079388">
    <property type="protein sequence ID" value="CAF4269575.1"/>
    <property type="molecule type" value="Genomic_DNA"/>
</dbReference>
<accession>A0A815JGP5</accession>
<organism evidence="3 6">
    <name type="scientific">Didymodactylos carnosus</name>
    <dbReference type="NCBI Taxonomy" id="1234261"/>
    <lineage>
        <taxon>Eukaryota</taxon>
        <taxon>Metazoa</taxon>
        <taxon>Spiralia</taxon>
        <taxon>Gnathifera</taxon>
        <taxon>Rotifera</taxon>
        <taxon>Eurotatoria</taxon>
        <taxon>Bdelloidea</taxon>
        <taxon>Philodinida</taxon>
        <taxon>Philodinidae</taxon>
        <taxon>Didymodactylos</taxon>
    </lineage>
</organism>
<keyword evidence="1" id="KW-0812">Transmembrane</keyword>
<dbReference type="EMBL" id="CAJNOK010013683">
    <property type="protein sequence ID" value="CAF1189451.1"/>
    <property type="molecule type" value="Genomic_DNA"/>
</dbReference>
<evidence type="ECO:0000313" key="3">
    <source>
        <dbReference type="EMBL" id="CAF1377667.1"/>
    </source>
</evidence>
<dbReference type="AlphaFoldDB" id="A0A815JGP5"/>
<feature type="non-terminal residue" evidence="3">
    <location>
        <position position="1"/>
    </location>
</feature>
<evidence type="ECO:0008006" key="7">
    <source>
        <dbReference type="Google" id="ProtNLM"/>
    </source>
</evidence>
<dbReference type="Proteomes" id="UP000677228">
    <property type="component" value="Unassembled WGS sequence"/>
</dbReference>
<comment type="caution">
    <text evidence="3">The sequence shown here is derived from an EMBL/GenBank/DDBJ whole genome shotgun (WGS) entry which is preliminary data.</text>
</comment>